<evidence type="ECO:0000313" key="2">
    <source>
        <dbReference type="EMBL" id="KAK1409257.1"/>
    </source>
</evidence>
<keyword evidence="3" id="KW-1185">Reference proteome</keyword>
<organism evidence="2 3">
    <name type="scientific">Tagetes erecta</name>
    <name type="common">African marigold</name>
    <dbReference type="NCBI Taxonomy" id="13708"/>
    <lineage>
        <taxon>Eukaryota</taxon>
        <taxon>Viridiplantae</taxon>
        <taxon>Streptophyta</taxon>
        <taxon>Embryophyta</taxon>
        <taxon>Tracheophyta</taxon>
        <taxon>Spermatophyta</taxon>
        <taxon>Magnoliopsida</taxon>
        <taxon>eudicotyledons</taxon>
        <taxon>Gunneridae</taxon>
        <taxon>Pentapetalae</taxon>
        <taxon>asterids</taxon>
        <taxon>campanulids</taxon>
        <taxon>Asterales</taxon>
        <taxon>Asteraceae</taxon>
        <taxon>Asteroideae</taxon>
        <taxon>Heliantheae alliance</taxon>
        <taxon>Tageteae</taxon>
        <taxon>Tagetes</taxon>
    </lineage>
</organism>
<reference evidence="2" key="1">
    <citation type="journal article" date="2023" name="bioRxiv">
        <title>Improved chromosome-level genome assembly for marigold (Tagetes erecta).</title>
        <authorList>
            <person name="Jiang F."/>
            <person name="Yuan L."/>
            <person name="Wang S."/>
            <person name="Wang H."/>
            <person name="Xu D."/>
            <person name="Wang A."/>
            <person name="Fan W."/>
        </authorList>
    </citation>
    <scope>NUCLEOTIDE SEQUENCE</scope>
    <source>
        <strain evidence="2">WSJ</strain>
        <tissue evidence="2">Leaf</tissue>
    </source>
</reference>
<accession>A0AAD8JV17</accession>
<evidence type="ECO:0000256" key="1">
    <source>
        <dbReference type="SAM" id="MobiDB-lite"/>
    </source>
</evidence>
<feature type="compositionally biased region" description="Basic residues" evidence="1">
    <location>
        <begin position="128"/>
        <end position="145"/>
    </location>
</feature>
<gene>
    <name evidence="2" type="ORF">QVD17_35783</name>
</gene>
<name>A0AAD8JV17_TARER</name>
<protein>
    <submittedName>
        <fullName evidence="2">Uncharacterized protein</fullName>
    </submittedName>
</protein>
<dbReference type="AlphaFoldDB" id="A0AAD8JV17"/>
<comment type="caution">
    <text evidence="2">The sequence shown here is derived from an EMBL/GenBank/DDBJ whole genome shotgun (WGS) entry which is preliminary data.</text>
</comment>
<dbReference type="EMBL" id="JAUHHV010000010">
    <property type="protein sequence ID" value="KAK1409257.1"/>
    <property type="molecule type" value="Genomic_DNA"/>
</dbReference>
<evidence type="ECO:0000313" key="3">
    <source>
        <dbReference type="Proteomes" id="UP001229421"/>
    </source>
</evidence>
<proteinExistence type="predicted"/>
<dbReference type="Proteomes" id="UP001229421">
    <property type="component" value="Unassembled WGS sequence"/>
</dbReference>
<feature type="region of interest" description="Disordered" evidence="1">
    <location>
        <begin position="125"/>
        <end position="145"/>
    </location>
</feature>
<sequence>MADVKLGISDPDLKVKTLEEELEKSRKKLSIASGVISSLKGEGSSKLIQENQELKSELKTGQDLLVWARKQLNFHIENSQFLEETLKSEKDKGNQAIIELKEKLKDKSKSVDDLKKEIKTVRSDKKKVNGKNLRCSKRRSVLNRS</sequence>